<protein>
    <submittedName>
        <fullName evidence="1">Uncharacterized protein</fullName>
    </submittedName>
</protein>
<dbReference type="Gramene" id="PUZ65991">
    <property type="protein sequence ID" value="PUZ65991"/>
    <property type="gene ID" value="GQ55_3G270400"/>
</dbReference>
<keyword evidence="2" id="KW-1185">Reference proteome</keyword>
<reference evidence="1 2" key="1">
    <citation type="submission" date="2018-04" db="EMBL/GenBank/DDBJ databases">
        <title>WGS assembly of Panicum hallii var. hallii HAL2.</title>
        <authorList>
            <person name="Lovell J."/>
            <person name="Jenkins J."/>
            <person name="Lowry D."/>
            <person name="Mamidi S."/>
            <person name="Sreedasyam A."/>
            <person name="Weng X."/>
            <person name="Barry K."/>
            <person name="Bonette J."/>
            <person name="Campitelli B."/>
            <person name="Daum C."/>
            <person name="Gordon S."/>
            <person name="Gould B."/>
            <person name="Lipzen A."/>
            <person name="MacQueen A."/>
            <person name="Palacio-Mejia J."/>
            <person name="Plott C."/>
            <person name="Shakirov E."/>
            <person name="Shu S."/>
            <person name="Yoshinaga Y."/>
            <person name="Zane M."/>
            <person name="Rokhsar D."/>
            <person name="Grimwood J."/>
            <person name="Schmutz J."/>
            <person name="Juenger T."/>
        </authorList>
    </citation>
    <scope>NUCLEOTIDE SEQUENCE [LARGE SCALE GENOMIC DNA]</scope>
    <source>
        <strain evidence="2">cv. HAL2</strain>
    </source>
</reference>
<gene>
    <name evidence="1" type="ORF">GQ55_3G270400</name>
</gene>
<sequence length="64" mass="7433">MRLTPTCSRSTTSSSSIEWVGSQAIISRPSTDHHQICQRTISQLRELQRDYPFFSFTKDGRMIR</sequence>
<dbReference type="AlphaFoldDB" id="A0A2T7EDV7"/>
<evidence type="ECO:0000313" key="1">
    <source>
        <dbReference type="EMBL" id="PUZ65991.1"/>
    </source>
</evidence>
<dbReference type="Proteomes" id="UP000244336">
    <property type="component" value="Chromosome 3"/>
</dbReference>
<accession>A0A2T7EDV7</accession>
<proteinExistence type="predicted"/>
<evidence type="ECO:0000313" key="2">
    <source>
        <dbReference type="Proteomes" id="UP000244336"/>
    </source>
</evidence>
<dbReference type="EMBL" id="CM009751">
    <property type="protein sequence ID" value="PUZ65991.1"/>
    <property type="molecule type" value="Genomic_DNA"/>
</dbReference>
<organism evidence="1 2">
    <name type="scientific">Panicum hallii var. hallii</name>
    <dbReference type="NCBI Taxonomy" id="1504633"/>
    <lineage>
        <taxon>Eukaryota</taxon>
        <taxon>Viridiplantae</taxon>
        <taxon>Streptophyta</taxon>
        <taxon>Embryophyta</taxon>
        <taxon>Tracheophyta</taxon>
        <taxon>Spermatophyta</taxon>
        <taxon>Magnoliopsida</taxon>
        <taxon>Liliopsida</taxon>
        <taxon>Poales</taxon>
        <taxon>Poaceae</taxon>
        <taxon>PACMAD clade</taxon>
        <taxon>Panicoideae</taxon>
        <taxon>Panicodae</taxon>
        <taxon>Paniceae</taxon>
        <taxon>Panicinae</taxon>
        <taxon>Panicum</taxon>
        <taxon>Panicum sect. Panicum</taxon>
    </lineage>
</organism>
<name>A0A2T7EDV7_9POAL</name>